<dbReference type="EMBL" id="MFSP01000143">
    <property type="protein sequence ID" value="OGI64022.1"/>
    <property type="molecule type" value="Genomic_DNA"/>
</dbReference>
<name>A0A1F6V317_9PROT</name>
<reference evidence="1 2" key="1">
    <citation type="journal article" date="2016" name="Nat. Commun.">
        <title>Thousands of microbial genomes shed light on interconnected biogeochemical processes in an aquifer system.</title>
        <authorList>
            <person name="Anantharaman K."/>
            <person name="Brown C.T."/>
            <person name="Hug L.A."/>
            <person name="Sharon I."/>
            <person name="Castelle C.J."/>
            <person name="Probst A.J."/>
            <person name="Thomas B.C."/>
            <person name="Singh A."/>
            <person name="Wilkins M.J."/>
            <person name="Karaoz U."/>
            <person name="Brodie E.L."/>
            <person name="Williams K.H."/>
            <person name="Hubbard S.S."/>
            <person name="Banfield J.F."/>
        </authorList>
    </citation>
    <scope>NUCLEOTIDE SEQUENCE [LARGE SCALE GENOMIC DNA]</scope>
</reference>
<organism evidence="1 2">
    <name type="scientific">Candidatus Muproteobacteria bacterium RBG_16_60_9</name>
    <dbReference type="NCBI Taxonomy" id="1817755"/>
    <lineage>
        <taxon>Bacteria</taxon>
        <taxon>Pseudomonadati</taxon>
        <taxon>Pseudomonadota</taxon>
        <taxon>Candidatus Muproteobacteria</taxon>
    </lineage>
</organism>
<dbReference type="InterPro" id="IPR021490">
    <property type="entry name" value="DUF3144"/>
</dbReference>
<evidence type="ECO:0000313" key="1">
    <source>
        <dbReference type="EMBL" id="OGI64022.1"/>
    </source>
</evidence>
<dbReference type="Pfam" id="PF11342">
    <property type="entry name" value="DUF3144"/>
    <property type="match status" value="1"/>
</dbReference>
<gene>
    <name evidence="1" type="ORF">A2W18_03640</name>
</gene>
<comment type="caution">
    <text evidence="1">The sequence shown here is derived from an EMBL/GenBank/DDBJ whole genome shotgun (WGS) entry which is preliminary data.</text>
</comment>
<dbReference type="AlphaFoldDB" id="A0A1F6V317"/>
<dbReference type="Proteomes" id="UP000179076">
    <property type="component" value="Unassembled WGS sequence"/>
</dbReference>
<accession>A0A1F6V317</accession>
<proteinExistence type="predicted"/>
<dbReference type="Gene3D" id="1.10.287.3020">
    <property type="match status" value="1"/>
</dbReference>
<evidence type="ECO:0008006" key="3">
    <source>
        <dbReference type="Google" id="ProtNLM"/>
    </source>
</evidence>
<protein>
    <recommendedName>
        <fullName evidence="3">DUF3144 domain-containing protein</fullName>
    </recommendedName>
</protein>
<sequence length="101" mass="11752">MSEEDPDLAFRKMADAFIDVANKHIKGDNREIVGMAILYAAARFNSFVAASHAPDLKKFDADRSKAFEFFLGKYREMLNENLDDYRKSYDESMKYTHLMKQ</sequence>
<evidence type="ECO:0000313" key="2">
    <source>
        <dbReference type="Proteomes" id="UP000179076"/>
    </source>
</evidence>